<organism evidence="8 9">
    <name type="scientific">Paramuribaculum intestinale</name>
    <dbReference type="NCBI Taxonomy" id="2094151"/>
    <lineage>
        <taxon>Bacteria</taxon>
        <taxon>Pseudomonadati</taxon>
        <taxon>Bacteroidota</taxon>
        <taxon>Bacteroidia</taxon>
        <taxon>Bacteroidales</taxon>
        <taxon>Muribaculaceae</taxon>
        <taxon>Paramuribaculum</taxon>
    </lineage>
</organism>
<dbReference type="InterPro" id="IPR020579">
    <property type="entry name" value="Exonuc_VII_lsu_C"/>
</dbReference>
<dbReference type="PANTHER" id="PTHR30008">
    <property type="entry name" value="EXODEOXYRIBONUCLEASE 7 LARGE SUBUNIT"/>
    <property type="match status" value="1"/>
</dbReference>
<dbReference type="CDD" id="cd04489">
    <property type="entry name" value="ExoVII_LU_OBF"/>
    <property type="match status" value="1"/>
</dbReference>
<dbReference type="GO" id="GO:0005737">
    <property type="term" value="C:cytoplasm"/>
    <property type="evidence" value="ECO:0007669"/>
    <property type="project" value="UniProtKB-SubCell"/>
</dbReference>
<evidence type="ECO:0000256" key="2">
    <source>
        <dbReference type="ARBA" id="ARBA00022722"/>
    </source>
</evidence>
<evidence type="ECO:0000259" key="7">
    <source>
        <dbReference type="Pfam" id="PF13742"/>
    </source>
</evidence>
<protein>
    <recommendedName>
        <fullName evidence="5">Exodeoxyribonuclease 7 large subunit</fullName>
        <ecNumber evidence="5">3.1.11.6</ecNumber>
    </recommendedName>
</protein>
<sequence>MILDAAVPVSEDRAISLGALTACIAGRLATPELRDVWTVAEASDMRTSGGHCYLELIEKNEATGAVTARLRAIIWASQFNCLQMKFAAVTGQRMSTGMKLLVRGTVNFHSAYGMSLVITDVDPSFTVGDVERRRREILQRLTREGIAEMNKRLPWPVPALRIAVISAPGAAGYGDFMHQLYANPQRLRFRVRLFEAVMQGEHTTASVINALERIASDDDEWDCVVIIRGGGATSDLISFDSYELASNVAQFPLPVIVGIGHERDVTVLDYVAAMRVKTPTAAAEWLVGQAQTLLDGLRRTAADILQTVTDRIGGCRTQLAYIEGQLPHAPKAAIERANAMIGARAMQLSGAATARTAPERARLTAKGENIATAACAAMERSRQRLDSTGALLDALSPMATLRRGYSITRIDGHAVKSVGQMPDGTVIETIVADGRVVSTVGADNNHNQ</sequence>
<dbReference type="GO" id="GO:0006308">
    <property type="term" value="P:DNA catabolic process"/>
    <property type="evidence" value="ECO:0007669"/>
    <property type="project" value="UniProtKB-UniRule"/>
</dbReference>
<comment type="similarity">
    <text evidence="5">Belongs to the XseA family.</text>
</comment>
<keyword evidence="1" id="KW-0963">Cytoplasm</keyword>
<dbReference type="GO" id="GO:0008855">
    <property type="term" value="F:exodeoxyribonuclease VII activity"/>
    <property type="evidence" value="ECO:0007669"/>
    <property type="project" value="UniProtKB-UniRule"/>
</dbReference>
<dbReference type="RefSeq" id="WP_107036966.1">
    <property type="nucleotide sequence ID" value="NZ_CAOONL010000008.1"/>
</dbReference>
<comment type="catalytic activity">
    <reaction evidence="5">
        <text>Exonucleolytic cleavage in either 5'- to 3'- or 3'- to 5'-direction to yield nucleoside 5'-phosphates.</text>
        <dbReference type="EC" id="3.1.11.6"/>
    </reaction>
</comment>
<dbReference type="PANTHER" id="PTHR30008:SF0">
    <property type="entry name" value="EXODEOXYRIBONUCLEASE 7 LARGE SUBUNIT"/>
    <property type="match status" value="1"/>
</dbReference>
<evidence type="ECO:0000256" key="1">
    <source>
        <dbReference type="ARBA" id="ARBA00022490"/>
    </source>
</evidence>
<dbReference type="InterPro" id="IPR003753">
    <property type="entry name" value="Exonuc_VII_L"/>
</dbReference>
<reference evidence="9" key="1">
    <citation type="submission" date="2018-02" db="EMBL/GenBank/DDBJ databases">
        <authorList>
            <person name="Clavel T."/>
            <person name="Strowig T."/>
        </authorList>
    </citation>
    <scope>NUCLEOTIDE SEQUENCE [LARGE SCALE GENOMIC DNA]</scope>
    <source>
        <strain evidence="9">DSM 100764</strain>
    </source>
</reference>
<gene>
    <name evidence="8" type="primary">xseA</name>
    <name evidence="8" type="ORF">C5O25_12045</name>
</gene>
<keyword evidence="4 5" id="KW-0269">Exonuclease</keyword>
<keyword evidence="3 5" id="KW-0378">Hydrolase</keyword>
<dbReference type="EC" id="3.1.11.6" evidence="5"/>
<dbReference type="GO" id="GO:0009318">
    <property type="term" value="C:exodeoxyribonuclease VII complex"/>
    <property type="evidence" value="ECO:0007669"/>
    <property type="project" value="UniProtKB-UniRule"/>
</dbReference>
<dbReference type="Proteomes" id="UP000244925">
    <property type="component" value="Unassembled WGS sequence"/>
</dbReference>
<evidence type="ECO:0000313" key="8">
    <source>
        <dbReference type="EMBL" id="PWB05902.1"/>
    </source>
</evidence>
<dbReference type="InterPro" id="IPR025824">
    <property type="entry name" value="OB-fold_nuc-bd_dom"/>
</dbReference>
<dbReference type="Pfam" id="PF02601">
    <property type="entry name" value="Exonuc_VII_L"/>
    <property type="match status" value="1"/>
</dbReference>
<accession>A0A2V1ITX2</accession>
<name>A0A2V1ITX2_9BACT</name>
<keyword evidence="9" id="KW-1185">Reference proteome</keyword>
<dbReference type="Pfam" id="PF13742">
    <property type="entry name" value="tRNA_anti_2"/>
    <property type="match status" value="1"/>
</dbReference>
<proteinExistence type="inferred from homology"/>
<comment type="subcellular location">
    <subcellularLocation>
        <location evidence="5">Cytoplasm</location>
    </subcellularLocation>
</comment>
<dbReference type="EMBL" id="PUBV01000046">
    <property type="protein sequence ID" value="PWB05902.1"/>
    <property type="molecule type" value="Genomic_DNA"/>
</dbReference>
<feature type="domain" description="Exonuclease VII large subunit C-terminal" evidence="6">
    <location>
        <begin position="149"/>
        <end position="437"/>
    </location>
</feature>
<evidence type="ECO:0000256" key="5">
    <source>
        <dbReference type="RuleBase" id="RU004355"/>
    </source>
</evidence>
<dbReference type="AlphaFoldDB" id="A0A2V1ITX2"/>
<evidence type="ECO:0000256" key="4">
    <source>
        <dbReference type="ARBA" id="ARBA00022839"/>
    </source>
</evidence>
<keyword evidence="2 5" id="KW-0540">Nuclease</keyword>
<evidence type="ECO:0000256" key="3">
    <source>
        <dbReference type="ARBA" id="ARBA00022801"/>
    </source>
</evidence>
<dbReference type="NCBIfam" id="TIGR00237">
    <property type="entry name" value="xseA"/>
    <property type="match status" value="1"/>
</dbReference>
<evidence type="ECO:0000313" key="9">
    <source>
        <dbReference type="Proteomes" id="UP000244925"/>
    </source>
</evidence>
<dbReference type="GO" id="GO:0003676">
    <property type="term" value="F:nucleic acid binding"/>
    <property type="evidence" value="ECO:0007669"/>
    <property type="project" value="InterPro"/>
</dbReference>
<feature type="domain" description="OB-fold nucleic acid binding" evidence="7">
    <location>
        <begin position="16"/>
        <end position="121"/>
    </location>
</feature>
<evidence type="ECO:0000259" key="6">
    <source>
        <dbReference type="Pfam" id="PF02601"/>
    </source>
</evidence>
<comment type="caution">
    <text evidence="8">The sequence shown here is derived from an EMBL/GenBank/DDBJ whole genome shotgun (WGS) entry which is preliminary data.</text>
</comment>